<evidence type="ECO:0000256" key="6">
    <source>
        <dbReference type="ARBA" id="ARBA00023004"/>
    </source>
</evidence>
<evidence type="ECO:0000313" key="9">
    <source>
        <dbReference type="EMBL" id="KAK6527432.1"/>
    </source>
</evidence>
<comment type="caution">
    <text evidence="9">The sequence shown here is derived from an EMBL/GenBank/DDBJ whole genome shotgun (WGS) entry which is preliminary data.</text>
</comment>
<keyword evidence="10" id="KW-1185">Reference proteome</keyword>
<dbReference type="InterPro" id="IPR036396">
    <property type="entry name" value="Cyt_P450_sf"/>
</dbReference>
<reference evidence="9 10" key="1">
    <citation type="submission" date="2019-10" db="EMBL/GenBank/DDBJ databases">
        <authorList>
            <person name="Palmer J.M."/>
        </authorList>
    </citation>
    <scope>NUCLEOTIDE SEQUENCE [LARGE SCALE GENOMIC DNA]</scope>
    <source>
        <strain evidence="9 10">TWF694</strain>
    </source>
</reference>
<evidence type="ECO:0000256" key="1">
    <source>
        <dbReference type="ARBA" id="ARBA00001971"/>
    </source>
</evidence>
<dbReference type="AlphaFoldDB" id="A0AAV9WW60"/>
<evidence type="ECO:0000313" key="10">
    <source>
        <dbReference type="Proteomes" id="UP001365542"/>
    </source>
</evidence>
<dbReference type="Gene3D" id="1.10.630.10">
    <property type="entry name" value="Cytochrome P450"/>
    <property type="match status" value="1"/>
</dbReference>
<dbReference type="EMBL" id="JAVHJO010000015">
    <property type="protein sequence ID" value="KAK6527432.1"/>
    <property type="molecule type" value="Genomic_DNA"/>
</dbReference>
<dbReference type="GO" id="GO:0005506">
    <property type="term" value="F:iron ion binding"/>
    <property type="evidence" value="ECO:0007669"/>
    <property type="project" value="InterPro"/>
</dbReference>
<dbReference type="PRINTS" id="PR00385">
    <property type="entry name" value="P450"/>
</dbReference>
<dbReference type="PRINTS" id="PR00463">
    <property type="entry name" value="EP450I"/>
</dbReference>
<proteinExistence type="inferred from homology"/>
<dbReference type="InterPro" id="IPR001128">
    <property type="entry name" value="Cyt_P450"/>
</dbReference>
<evidence type="ECO:0000256" key="7">
    <source>
        <dbReference type="ARBA" id="ARBA00023033"/>
    </source>
</evidence>
<feature type="binding site" description="axial binding residue" evidence="8">
    <location>
        <position position="356"/>
    </location>
    <ligand>
        <name>heme</name>
        <dbReference type="ChEBI" id="CHEBI:30413"/>
    </ligand>
    <ligandPart>
        <name>Fe</name>
        <dbReference type="ChEBI" id="CHEBI:18248"/>
    </ligandPart>
</feature>
<dbReference type="Proteomes" id="UP001365542">
    <property type="component" value="Unassembled WGS sequence"/>
</dbReference>
<sequence length="425" mass="47567">MLPGNGLPNTFSIIDKAHHSKRRRIFAYGFSEAALKSYEKVIQGHIDKFCQVLTKNADSEGWGQIVDMSKTCTGFALDTLGALAFSETFGALDGDKNSEYIFSAIVSAGRSMGVLIHLPIFGRSNFLFGMRWLFQRLILPLEDIKNIQNYLSLVAATAKRRRDREDTQARGIEKENSPEKDIFHYILRAKDPVSGEPFTPEELSAEARACIFAGTDTTSSTLAATLYWLSSAPEAFAKLQAELHSVFTSEDDIHTGSKLNSCLYLRRVVEEVLRISGPVGGILWREATKDHVIEGYRLPRGAEAGVAIYAIHHNPRYFPDPHVFNPDRWDDSIVGAQSVAIAKSAWMPFLTGPRSCIGRSLALMEIHLTIARIVFSYEMKMDESRLADLQVTVDDGYREFETKDQLAAETIGPFLQFRKSNREIC</sequence>
<evidence type="ECO:0000256" key="2">
    <source>
        <dbReference type="ARBA" id="ARBA00010617"/>
    </source>
</evidence>
<comment type="cofactor">
    <cofactor evidence="1 8">
        <name>heme</name>
        <dbReference type="ChEBI" id="CHEBI:30413"/>
    </cofactor>
</comment>
<dbReference type="GO" id="GO:0004497">
    <property type="term" value="F:monooxygenase activity"/>
    <property type="evidence" value="ECO:0007669"/>
    <property type="project" value="UniProtKB-KW"/>
</dbReference>
<dbReference type="PANTHER" id="PTHR24305">
    <property type="entry name" value="CYTOCHROME P450"/>
    <property type="match status" value="1"/>
</dbReference>
<evidence type="ECO:0000256" key="4">
    <source>
        <dbReference type="ARBA" id="ARBA00022723"/>
    </source>
</evidence>
<protein>
    <recommendedName>
        <fullName evidence="11">Cytochrome P450</fullName>
    </recommendedName>
</protein>
<dbReference type="InterPro" id="IPR050121">
    <property type="entry name" value="Cytochrome_P450_monoxygenase"/>
</dbReference>
<dbReference type="InterPro" id="IPR002401">
    <property type="entry name" value="Cyt_P450_E_grp-I"/>
</dbReference>
<accession>A0AAV9WW60</accession>
<dbReference type="SUPFAM" id="SSF48264">
    <property type="entry name" value="Cytochrome P450"/>
    <property type="match status" value="1"/>
</dbReference>
<keyword evidence="5" id="KW-0560">Oxidoreductase</keyword>
<dbReference type="Pfam" id="PF00067">
    <property type="entry name" value="p450"/>
    <property type="match status" value="1"/>
</dbReference>
<evidence type="ECO:0000256" key="8">
    <source>
        <dbReference type="PIRSR" id="PIRSR602401-1"/>
    </source>
</evidence>
<dbReference type="CDD" id="cd11061">
    <property type="entry name" value="CYP67-like"/>
    <property type="match status" value="1"/>
</dbReference>
<name>A0AAV9WW60_9PEZI</name>
<keyword evidence="3 8" id="KW-0349">Heme</keyword>
<keyword evidence="4 8" id="KW-0479">Metal-binding</keyword>
<dbReference type="GO" id="GO:0020037">
    <property type="term" value="F:heme binding"/>
    <property type="evidence" value="ECO:0007669"/>
    <property type="project" value="InterPro"/>
</dbReference>
<keyword evidence="6 8" id="KW-0408">Iron</keyword>
<evidence type="ECO:0000256" key="5">
    <source>
        <dbReference type="ARBA" id="ARBA00023002"/>
    </source>
</evidence>
<dbReference type="PANTHER" id="PTHR24305:SF237">
    <property type="entry name" value="CYTOCHROME P450 MONOOXYGENASE ATNE-RELATED"/>
    <property type="match status" value="1"/>
</dbReference>
<keyword evidence="7" id="KW-0503">Monooxygenase</keyword>
<dbReference type="GO" id="GO:0016705">
    <property type="term" value="F:oxidoreductase activity, acting on paired donors, with incorporation or reduction of molecular oxygen"/>
    <property type="evidence" value="ECO:0007669"/>
    <property type="project" value="InterPro"/>
</dbReference>
<evidence type="ECO:0008006" key="11">
    <source>
        <dbReference type="Google" id="ProtNLM"/>
    </source>
</evidence>
<comment type="similarity">
    <text evidence="2">Belongs to the cytochrome P450 family.</text>
</comment>
<organism evidence="9 10">
    <name type="scientific">Orbilia ellipsospora</name>
    <dbReference type="NCBI Taxonomy" id="2528407"/>
    <lineage>
        <taxon>Eukaryota</taxon>
        <taxon>Fungi</taxon>
        <taxon>Dikarya</taxon>
        <taxon>Ascomycota</taxon>
        <taxon>Pezizomycotina</taxon>
        <taxon>Orbiliomycetes</taxon>
        <taxon>Orbiliales</taxon>
        <taxon>Orbiliaceae</taxon>
        <taxon>Orbilia</taxon>
    </lineage>
</organism>
<evidence type="ECO:0000256" key="3">
    <source>
        <dbReference type="ARBA" id="ARBA00022617"/>
    </source>
</evidence>
<gene>
    <name evidence="9" type="ORF">TWF694_004421</name>
</gene>